<comment type="caution">
    <text evidence="2">The sequence shown here is derived from an EMBL/GenBank/DDBJ whole genome shotgun (WGS) entry which is preliminary data.</text>
</comment>
<reference evidence="2" key="1">
    <citation type="submission" date="2019-08" db="EMBL/GenBank/DDBJ databases">
        <authorList>
            <person name="Kucharzyk K."/>
            <person name="Murdoch R.W."/>
            <person name="Higgins S."/>
            <person name="Loffler F."/>
        </authorList>
    </citation>
    <scope>NUCLEOTIDE SEQUENCE</scope>
</reference>
<evidence type="ECO:0000313" key="2">
    <source>
        <dbReference type="EMBL" id="MPM58214.1"/>
    </source>
</evidence>
<accession>A0A645B965</accession>
<evidence type="ECO:0000256" key="1">
    <source>
        <dbReference type="SAM" id="MobiDB-lite"/>
    </source>
</evidence>
<dbReference type="EMBL" id="VSSQ01016651">
    <property type="protein sequence ID" value="MPM58214.1"/>
    <property type="molecule type" value="Genomic_DNA"/>
</dbReference>
<feature type="region of interest" description="Disordered" evidence="1">
    <location>
        <begin position="228"/>
        <end position="254"/>
    </location>
</feature>
<dbReference type="AlphaFoldDB" id="A0A645B965"/>
<name>A0A645B965_9ZZZZ</name>
<proteinExistence type="predicted"/>
<sequence length="254" mass="27394">MQRVVIAKAFAAVQRRKRVGCGFGKPARRRAAIHRAARSKGGAVVCPAGAVYCACRIDYRLCGGIVIVLRQHRGVAVVGVGDTSCRRLRVRRRGVVGGLQRRNGGLCRPEGTERRVVGVRGIGVVNTGVFVLDFCPLKGGFCIVVVCLCFADVVGKAFFGFGDLLVQIGRIQRADHVPLFHRVANLYVDLFYRVLQCGGYGADLCAFYCAAGRNTVFKRGLFQGGRAHKGRSAARRGLPARKGAPAPKNAARNQ</sequence>
<organism evidence="2">
    <name type="scientific">bioreactor metagenome</name>
    <dbReference type="NCBI Taxonomy" id="1076179"/>
    <lineage>
        <taxon>unclassified sequences</taxon>
        <taxon>metagenomes</taxon>
        <taxon>ecological metagenomes</taxon>
    </lineage>
</organism>
<gene>
    <name evidence="2" type="ORF">SDC9_105045</name>
</gene>
<protein>
    <submittedName>
        <fullName evidence="2">Uncharacterized protein</fullName>
    </submittedName>
</protein>